<gene>
    <name evidence="1" type="ORF">L2E82_31133</name>
</gene>
<dbReference type="EMBL" id="CM042013">
    <property type="protein sequence ID" value="KAI3740663.1"/>
    <property type="molecule type" value="Genomic_DNA"/>
</dbReference>
<dbReference type="Proteomes" id="UP001055811">
    <property type="component" value="Linkage Group LG05"/>
</dbReference>
<organism evidence="1 2">
    <name type="scientific">Cichorium intybus</name>
    <name type="common">Chicory</name>
    <dbReference type="NCBI Taxonomy" id="13427"/>
    <lineage>
        <taxon>Eukaryota</taxon>
        <taxon>Viridiplantae</taxon>
        <taxon>Streptophyta</taxon>
        <taxon>Embryophyta</taxon>
        <taxon>Tracheophyta</taxon>
        <taxon>Spermatophyta</taxon>
        <taxon>Magnoliopsida</taxon>
        <taxon>eudicotyledons</taxon>
        <taxon>Gunneridae</taxon>
        <taxon>Pentapetalae</taxon>
        <taxon>asterids</taxon>
        <taxon>campanulids</taxon>
        <taxon>Asterales</taxon>
        <taxon>Asteraceae</taxon>
        <taxon>Cichorioideae</taxon>
        <taxon>Cichorieae</taxon>
        <taxon>Cichoriinae</taxon>
        <taxon>Cichorium</taxon>
    </lineage>
</organism>
<evidence type="ECO:0000313" key="2">
    <source>
        <dbReference type="Proteomes" id="UP001055811"/>
    </source>
</evidence>
<proteinExistence type="predicted"/>
<evidence type="ECO:0000313" key="1">
    <source>
        <dbReference type="EMBL" id="KAI3740663.1"/>
    </source>
</evidence>
<comment type="caution">
    <text evidence="1">The sequence shown here is derived from an EMBL/GenBank/DDBJ whole genome shotgun (WGS) entry which is preliminary data.</text>
</comment>
<keyword evidence="2" id="KW-1185">Reference proteome</keyword>
<sequence length="104" mass="11381">MGESRQFEARETALDGRGRNSNPNGRKAGTLGEGIGITSRLSYWLRARGRSFSYGDKHGGRQRRSYCVLGWLGKVIRRVVRNVSASELTSCDPRACSSSGGMGR</sequence>
<name>A0ACB9D224_CICIN</name>
<reference evidence="2" key="1">
    <citation type="journal article" date="2022" name="Mol. Ecol. Resour.">
        <title>The genomes of chicory, endive, great burdock and yacon provide insights into Asteraceae palaeo-polyploidization history and plant inulin production.</title>
        <authorList>
            <person name="Fan W."/>
            <person name="Wang S."/>
            <person name="Wang H."/>
            <person name="Wang A."/>
            <person name="Jiang F."/>
            <person name="Liu H."/>
            <person name="Zhao H."/>
            <person name="Xu D."/>
            <person name="Zhang Y."/>
        </authorList>
    </citation>
    <scope>NUCLEOTIDE SEQUENCE [LARGE SCALE GENOMIC DNA]</scope>
    <source>
        <strain evidence="2">cv. Punajuju</strain>
    </source>
</reference>
<protein>
    <submittedName>
        <fullName evidence="1">Uncharacterized protein</fullName>
    </submittedName>
</protein>
<reference evidence="1 2" key="2">
    <citation type="journal article" date="2022" name="Mol. Ecol. Resour.">
        <title>The genomes of chicory, endive, great burdock and yacon provide insights into Asteraceae paleo-polyploidization history and plant inulin production.</title>
        <authorList>
            <person name="Fan W."/>
            <person name="Wang S."/>
            <person name="Wang H."/>
            <person name="Wang A."/>
            <person name="Jiang F."/>
            <person name="Liu H."/>
            <person name="Zhao H."/>
            <person name="Xu D."/>
            <person name="Zhang Y."/>
        </authorList>
    </citation>
    <scope>NUCLEOTIDE SEQUENCE [LARGE SCALE GENOMIC DNA]</scope>
    <source>
        <strain evidence="2">cv. Punajuju</strain>
        <tissue evidence="1">Leaves</tissue>
    </source>
</reference>
<accession>A0ACB9D224</accession>